<evidence type="ECO:0000256" key="5">
    <source>
        <dbReference type="SAM" id="Coils"/>
    </source>
</evidence>
<dbReference type="PANTHER" id="PTHR12103">
    <property type="entry name" value="5'-NUCLEOTIDASE DOMAIN-CONTAINING"/>
    <property type="match status" value="1"/>
</dbReference>
<evidence type="ECO:0000313" key="6">
    <source>
        <dbReference type="EMBL" id="BDU74742.1"/>
    </source>
</evidence>
<evidence type="ECO:0000313" key="7">
    <source>
        <dbReference type="Proteomes" id="UP001238179"/>
    </source>
</evidence>
<name>A0AA48GNN4_9BACT</name>
<dbReference type="Proteomes" id="UP001238179">
    <property type="component" value="Chromosome"/>
</dbReference>
<feature type="coiled-coil region" evidence="5">
    <location>
        <begin position="335"/>
        <end position="362"/>
    </location>
</feature>
<gene>
    <name evidence="6" type="ORF">METEAL_39160</name>
</gene>
<dbReference type="GO" id="GO:0046872">
    <property type="term" value="F:metal ion binding"/>
    <property type="evidence" value="ECO:0007669"/>
    <property type="project" value="UniProtKB-KW"/>
</dbReference>
<dbReference type="KEGG" id="msil:METEAL_39160"/>
<dbReference type="Gene3D" id="3.40.50.1000">
    <property type="entry name" value="HAD superfamily/HAD-like"/>
    <property type="match status" value="1"/>
</dbReference>
<protein>
    <submittedName>
        <fullName evidence="6">Haloacid dehalogenase</fullName>
    </submittedName>
</protein>
<dbReference type="AlphaFoldDB" id="A0AA48GNN4"/>
<keyword evidence="5" id="KW-0175">Coiled coil</keyword>
<evidence type="ECO:0000256" key="1">
    <source>
        <dbReference type="ARBA" id="ARBA00009589"/>
    </source>
</evidence>
<organism evidence="6 7">
    <name type="scientific">Mesoterricola silvestris</name>
    <dbReference type="NCBI Taxonomy" id="2927979"/>
    <lineage>
        <taxon>Bacteria</taxon>
        <taxon>Pseudomonadati</taxon>
        <taxon>Acidobacteriota</taxon>
        <taxon>Holophagae</taxon>
        <taxon>Holophagales</taxon>
        <taxon>Holophagaceae</taxon>
        <taxon>Mesoterricola</taxon>
    </lineage>
</organism>
<accession>A0AA48GNN4</accession>
<evidence type="ECO:0000256" key="2">
    <source>
        <dbReference type="ARBA" id="ARBA00022723"/>
    </source>
</evidence>
<dbReference type="PANTHER" id="PTHR12103:SF15">
    <property type="entry name" value="CYTOSOLIC PURINE 5'-NUCLEOTIDASE"/>
    <property type="match status" value="1"/>
</dbReference>
<proteinExistence type="inferred from homology"/>
<dbReference type="GO" id="GO:0008253">
    <property type="term" value="F:5'-nucleotidase activity"/>
    <property type="evidence" value="ECO:0007669"/>
    <property type="project" value="TreeGrafter"/>
</dbReference>
<evidence type="ECO:0000256" key="3">
    <source>
        <dbReference type="ARBA" id="ARBA00022801"/>
    </source>
</evidence>
<reference evidence="7" key="1">
    <citation type="journal article" date="2023" name="Int. J. Syst. Evol. Microbiol.">
        <title>Mesoterricola silvestris gen. nov., sp. nov., Mesoterricola sediminis sp. nov., Geothrix oryzae sp. nov., Geothrix edaphica sp. nov., Geothrix rubra sp. nov., and Geothrix limicola sp. nov., six novel members of Acidobacteriota isolated from soils.</title>
        <authorList>
            <person name="Itoh H."/>
            <person name="Sugisawa Y."/>
            <person name="Mise K."/>
            <person name="Xu Z."/>
            <person name="Kuniyasu M."/>
            <person name="Ushijima N."/>
            <person name="Kawano K."/>
            <person name="Kobayashi E."/>
            <person name="Shiratori Y."/>
            <person name="Masuda Y."/>
            <person name="Senoo K."/>
        </authorList>
    </citation>
    <scope>NUCLEOTIDE SEQUENCE [LARGE SCALE GENOMIC DNA]</scope>
    <source>
        <strain evidence="7">W79</strain>
    </source>
</reference>
<evidence type="ECO:0000256" key="4">
    <source>
        <dbReference type="ARBA" id="ARBA00022842"/>
    </source>
</evidence>
<keyword evidence="3" id="KW-0378">Hydrolase</keyword>
<dbReference type="EMBL" id="AP027080">
    <property type="protein sequence ID" value="BDU74742.1"/>
    <property type="molecule type" value="Genomic_DNA"/>
</dbReference>
<dbReference type="Pfam" id="PF05761">
    <property type="entry name" value="5_nucleotid"/>
    <property type="match status" value="1"/>
</dbReference>
<dbReference type="NCBIfam" id="TIGR02244">
    <property type="entry name" value="HAD-IG-Ncltidse"/>
    <property type="match status" value="1"/>
</dbReference>
<keyword evidence="2" id="KW-0479">Metal-binding</keyword>
<keyword evidence="4" id="KW-0460">Magnesium</keyword>
<dbReference type="InterPro" id="IPR023214">
    <property type="entry name" value="HAD_sf"/>
</dbReference>
<dbReference type="SUPFAM" id="SSF56784">
    <property type="entry name" value="HAD-like"/>
    <property type="match status" value="1"/>
</dbReference>
<dbReference type="InterPro" id="IPR036412">
    <property type="entry name" value="HAD-like_sf"/>
</dbReference>
<dbReference type="RefSeq" id="WP_316413415.1">
    <property type="nucleotide sequence ID" value="NZ_AP027080.1"/>
</dbReference>
<keyword evidence="7" id="KW-1185">Reference proteome</keyword>
<dbReference type="InterPro" id="IPR008380">
    <property type="entry name" value="HAD-SF_hydro_IG_5-nucl"/>
</dbReference>
<comment type="similarity">
    <text evidence="1">Belongs to the 5'(3')-deoxyribonucleotidase family.</text>
</comment>
<sequence length="490" mass="55975">MKNIIPSLLPVPRFIEQGEQVHLPHARMVFPLRNIHFRDVRAVGFDMDYTLSHYKSPEIEELAYCHSVRLLVAEKGYPAWLLDTHFDPAFAIRGLVLDGARGNLLKLDSARQVVRACHGSRPLTREEVDAVYGRRRLVSRAGAYRSIDTLFEIPECHLYAVLVDALDRGDLPGLDFLGIFQDVRWAIDSAHRNGVMKAEILANRDLYILRDPDLPTALDRWKRAGKKLFVVSNSEWTFTEGVLSFLLDGQDPARPLWTDYFDLVVVSSRKPVFFLETQPAEPLPGQKAAYSGGNALWMEELLDARGEEILYVGDHIYGDILRSKKNVSWHTMLLIPELAWQLEQLEEQATELQEFLRLESARRKSEIRASLLENLYERNREHRHLLAPVVSHEALQALDLEAGAMKGEIDASRKATQLQAQEIMRLDARLESTFNARWGSIFRDGYEQTRFADQIQTYACAYTGRISNLYLVDPSTALYAPVPTLPHERI</sequence>